<proteinExistence type="predicted"/>
<dbReference type="RefSeq" id="WP_190463216.1">
    <property type="nucleotide sequence ID" value="NZ_JACJPW010000011.1"/>
</dbReference>
<dbReference type="EMBL" id="JACJPW010000011">
    <property type="protein sequence ID" value="MBD2180723.1"/>
    <property type="molecule type" value="Genomic_DNA"/>
</dbReference>
<organism evidence="1 2">
    <name type="scientific">Aerosakkonema funiforme FACHB-1375</name>
    <dbReference type="NCBI Taxonomy" id="2949571"/>
    <lineage>
        <taxon>Bacteria</taxon>
        <taxon>Bacillati</taxon>
        <taxon>Cyanobacteriota</taxon>
        <taxon>Cyanophyceae</taxon>
        <taxon>Oscillatoriophycideae</taxon>
        <taxon>Aerosakkonematales</taxon>
        <taxon>Aerosakkonemataceae</taxon>
        <taxon>Aerosakkonema</taxon>
    </lineage>
</organism>
<sequence length="52" mass="5870">MVLILNEDKLLPIKNRQSACGICRLVVCSLSMTRLEFSCFVVWPFRNGAIAI</sequence>
<evidence type="ECO:0000313" key="1">
    <source>
        <dbReference type="EMBL" id="MBD2180723.1"/>
    </source>
</evidence>
<dbReference type="AlphaFoldDB" id="A0A926VC95"/>
<gene>
    <name evidence="1" type="ORF">H6G03_06340</name>
</gene>
<evidence type="ECO:0000313" key="2">
    <source>
        <dbReference type="Proteomes" id="UP000641646"/>
    </source>
</evidence>
<dbReference type="Proteomes" id="UP000641646">
    <property type="component" value="Unassembled WGS sequence"/>
</dbReference>
<keyword evidence="2" id="KW-1185">Reference proteome</keyword>
<comment type="caution">
    <text evidence="1">The sequence shown here is derived from an EMBL/GenBank/DDBJ whole genome shotgun (WGS) entry which is preliminary data.</text>
</comment>
<accession>A0A926VC95</accession>
<reference evidence="1" key="2">
    <citation type="submission" date="2020-08" db="EMBL/GenBank/DDBJ databases">
        <authorList>
            <person name="Chen M."/>
            <person name="Teng W."/>
            <person name="Zhao L."/>
            <person name="Hu C."/>
            <person name="Zhou Y."/>
            <person name="Han B."/>
            <person name="Song L."/>
            <person name="Shu W."/>
        </authorList>
    </citation>
    <scope>NUCLEOTIDE SEQUENCE</scope>
    <source>
        <strain evidence="1">FACHB-1375</strain>
    </source>
</reference>
<name>A0A926VC95_9CYAN</name>
<protein>
    <submittedName>
        <fullName evidence="1">Uncharacterized protein</fullName>
    </submittedName>
</protein>
<reference evidence="1" key="1">
    <citation type="journal article" date="2015" name="ISME J.">
        <title>Draft Genome Sequence of Streptomyces incarnatus NRRL8089, which Produces the Nucleoside Antibiotic Sinefungin.</title>
        <authorList>
            <person name="Oshima K."/>
            <person name="Hattori M."/>
            <person name="Shimizu H."/>
            <person name="Fukuda K."/>
            <person name="Nemoto M."/>
            <person name="Inagaki K."/>
            <person name="Tamura T."/>
        </authorList>
    </citation>
    <scope>NUCLEOTIDE SEQUENCE</scope>
    <source>
        <strain evidence="1">FACHB-1375</strain>
    </source>
</reference>